<keyword evidence="3" id="KW-1185">Reference proteome</keyword>
<evidence type="ECO:0008006" key="4">
    <source>
        <dbReference type="Google" id="ProtNLM"/>
    </source>
</evidence>
<dbReference type="AlphaFoldDB" id="A0A9P6HRH3"/>
<evidence type="ECO:0000313" key="2">
    <source>
        <dbReference type="EMBL" id="KAF9792532.1"/>
    </source>
</evidence>
<evidence type="ECO:0000313" key="3">
    <source>
        <dbReference type="Proteomes" id="UP000736335"/>
    </source>
</evidence>
<dbReference type="EMBL" id="WIUZ02000001">
    <property type="protein sequence ID" value="KAF9792532.1"/>
    <property type="molecule type" value="Genomic_DNA"/>
</dbReference>
<dbReference type="GO" id="GO:0072686">
    <property type="term" value="C:mitotic spindle"/>
    <property type="evidence" value="ECO:0007669"/>
    <property type="project" value="InterPro"/>
</dbReference>
<reference evidence="2" key="2">
    <citation type="submission" date="2020-11" db="EMBL/GenBank/DDBJ databases">
        <authorList>
            <consortium name="DOE Joint Genome Institute"/>
            <person name="Kuo A."/>
            <person name="Miyauchi S."/>
            <person name="Kiss E."/>
            <person name="Drula E."/>
            <person name="Kohler A."/>
            <person name="Sanchez-Garcia M."/>
            <person name="Andreopoulos B."/>
            <person name="Barry K.W."/>
            <person name="Bonito G."/>
            <person name="Buee M."/>
            <person name="Carver A."/>
            <person name="Chen C."/>
            <person name="Cichocki N."/>
            <person name="Clum A."/>
            <person name="Culley D."/>
            <person name="Crous P.W."/>
            <person name="Fauchery L."/>
            <person name="Girlanda M."/>
            <person name="Hayes R."/>
            <person name="Keri Z."/>
            <person name="Labutti K."/>
            <person name="Lipzen A."/>
            <person name="Lombard V."/>
            <person name="Magnuson J."/>
            <person name="Maillard F."/>
            <person name="Morin E."/>
            <person name="Murat C."/>
            <person name="Nolan M."/>
            <person name="Ohm R."/>
            <person name="Pangilinan J."/>
            <person name="Pereira M."/>
            <person name="Perotto S."/>
            <person name="Peter M."/>
            <person name="Riley R."/>
            <person name="Sitrit Y."/>
            <person name="Stielow B."/>
            <person name="Szollosi G."/>
            <person name="Zifcakova L."/>
            <person name="Stursova M."/>
            <person name="Spatafora J.W."/>
            <person name="Tedersoo L."/>
            <person name="Vaario L.-M."/>
            <person name="Yamada A."/>
            <person name="Yan M."/>
            <person name="Wang P."/>
            <person name="Xu J."/>
            <person name="Bruns T."/>
            <person name="Baldrian P."/>
            <person name="Vilgalys R."/>
            <person name="Henrissat B."/>
            <person name="Grigoriev I.V."/>
            <person name="Hibbett D."/>
            <person name="Nagy L.G."/>
            <person name="Martin F.M."/>
        </authorList>
    </citation>
    <scope>NUCLEOTIDE SEQUENCE</scope>
    <source>
        <strain evidence="2">UH-Tt-Lm1</strain>
    </source>
</reference>
<feature type="compositionally biased region" description="Low complexity" evidence="1">
    <location>
        <begin position="7"/>
        <end position="20"/>
    </location>
</feature>
<gene>
    <name evidence="2" type="ORF">BJ322DRAFT_53694</name>
</gene>
<evidence type="ECO:0000256" key="1">
    <source>
        <dbReference type="SAM" id="MobiDB-lite"/>
    </source>
</evidence>
<dbReference type="OrthoDB" id="3230169at2759"/>
<dbReference type="InterPro" id="IPR013963">
    <property type="entry name" value="DASH_Dad2"/>
</dbReference>
<feature type="region of interest" description="Disordered" evidence="1">
    <location>
        <begin position="1"/>
        <end position="20"/>
    </location>
</feature>
<dbReference type="GO" id="GO:0042729">
    <property type="term" value="C:DASH complex"/>
    <property type="evidence" value="ECO:0007669"/>
    <property type="project" value="InterPro"/>
</dbReference>
<protein>
    <recommendedName>
        <fullName evidence="4">Outer kinetochore protein DAD2</fullName>
    </recommendedName>
</protein>
<comment type="caution">
    <text evidence="2">The sequence shown here is derived from an EMBL/GenBank/DDBJ whole genome shotgun (WGS) entry which is preliminary data.</text>
</comment>
<reference evidence="2" key="1">
    <citation type="journal article" date="2020" name="Nat. Commun.">
        <title>Large-scale genome sequencing of mycorrhizal fungi provides insights into the early evolution of symbiotic traits.</title>
        <authorList>
            <person name="Miyauchi S."/>
            <person name="Kiss E."/>
            <person name="Kuo A."/>
            <person name="Drula E."/>
            <person name="Kohler A."/>
            <person name="Sanchez-Garcia M."/>
            <person name="Morin E."/>
            <person name="Andreopoulos B."/>
            <person name="Barry K.W."/>
            <person name="Bonito G."/>
            <person name="Buee M."/>
            <person name="Carver A."/>
            <person name="Chen C."/>
            <person name="Cichocki N."/>
            <person name="Clum A."/>
            <person name="Culley D."/>
            <person name="Crous P.W."/>
            <person name="Fauchery L."/>
            <person name="Girlanda M."/>
            <person name="Hayes R.D."/>
            <person name="Keri Z."/>
            <person name="LaButti K."/>
            <person name="Lipzen A."/>
            <person name="Lombard V."/>
            <person name="Magnuson J."/>
            <person name="Maillard F."/>
            <person name="Murat C."/>
            <person name="Nolan M."/>
            <person name="Ohm R.A."/>
            <person name="Pangilinan J."/>
            <person name="Pereira M.F."/>
            <person name="Perotto S."/>
            <person name="Peter M."/>
            <person name="Pfister S."/>
            <person name="Riley R."/>
            <person name="Sitrit Y."/>
            <person name="Stielow J.B."/>
            <person name="Szollosi G."/>
            <person name="Zifcakova L."/>
            <person name="Stursova M."/>
            <person name="Spatafora J.W."/>
            <person name="Tedersoo L."/>
            <person name="Vaario L.M."/>
            <person name="Yamada A."/>
            <person name="Yan M."/>
            <person name="Wang P."/>
            <person name="Xu J."/>
            <person name="Bruns T."/>
            <person name="Baldrian P."/>
            <person name="Vilgalys R."/>
            <person name="Dunand C."/>
            <person name="Henrissat B."/>
            <person name="Grigoriev I.V."/>
            <person name="Hibbett D."/>
            <person name="Nagy L.G."/>
            <person name="Martin F.M."/>
        </authorList>
    </citation>
    <scope>NUCLEOTIDE SEQUENCE</scope>
    <source>
        <strain evidence="2">UH-Tt-Lm1</strain>
    </source>
</reference>
<proteinExistence type="predicted"/>
<dbReference type="Proteomes" id="UP000736335">
    <property type="component" value="Unassembled WGS sequence"/>
</dbReference>
<organism evidence="2 3">
    <name type="scientific">Thelephora terrestris</name>
    <dbReference type="NCBI Taxonomy" id="56493"/>
    <lineage>
        <taxon>Eukaryota</taxon>
        <taxon>Fungi</taxon>
        <taxon>Dikarya</taxon>
        <taxon>Basidiomycota</taxon>
        <taxon>Agaricomycotina</taxon>
        <taxon>Agaricomycetes</taxon>
        <taxon>Thelephorales</taxon>
        <taxon>Thelephoraceae</taxon>
        <taxon>Thelephora</taxon>
    </lineage>
</organism>
<dbReference type="GO" id="GO:0000278">
    <property type="term" value="P:mitotic cell cycle"/>
    <property type="evidence" value="ECO:0007669"/>
    <property type="project" value="InterPro"/>
</dbReference>
<accession>A0A9P6HRH3</accession>
<dbReference type="Pfam" id="PF08654">
    <property type="entry name" value="DASH_Dad2"/>
    <property type="match status" value="1"/>
</dbReference>
<name>A0A9P6HRH3_9AGAM</name>
<sequence>MHRQSIASRSQFGQSSAQSAATQVLRNKKKEYEAISALEQSCAELISTLEDMATDLNTTAEATIAIGKAMEHWTEMFQILSISLEALSAQDHPSPPNRLVRLSLDALQDKQTDEKQG</sequence>